<evidence type="ECO:0000256" key="1">
    <source>
        <dbReference type="SAM" id="MobiDB-lite"/>
    </source>
</evidence>
<accession>A0A0E9WVK4</accession>
<reference evidence="2" key="2">
    <citation type="journal article" date="2015" name="Fish Shellfish Immunol.">
        <title>Early steps in the European eel (Anguilla anguilla)-Vibrio vulnificus interaction in the gills: Role of the RtxA13 toxin.</title>
        <authorList>
            <person name="Callol A."/>
            <person name="Pajuelo D."/>
            <person name="Ebbesson L."/>
            <person name="Teles M."/>
            <person name="MacKenzie S."/>
            <person name="Amaro C."/>
        </authorList>
    </citation>
    <scope>NUCLEOTIDE SEQUENCE</scope>
</reference>
<organism evidence="2">
    <name type="scientific">Anguilla anguilla</name>
    <name type="common">European freshwater eel</name>
    <name type="synonym">Muraena anguilla</name>
    <dbReference type="NCBI Taxonomy" id="7936"/>
    <lineage>
        <taxon>Eukaryota</taxon>
        <taxon>Metazoa</taxon>
        <taxon>Chordata</taxon>
        <taxon>Craniata</taxon>
        <taxon>Vertebrata</taxon>
        <taxon>Euteleostomi</taxon>
        <taxon>Actinopterygii</taxon>
        <taxon>Neopterygii</taxon>
        <taxon>Teleostei</taxon>
        <taxon>Anguilliformes</taxon>
        <taxon>Anguillidae</taxon>
        <taxon>Anguilla</taxon>
    </lineage>
</organism>
<dbReference type="EMBL" id="GBXM01014143">
    <property type="protein sequence ID" value="JAH94434.1"/>
    <property type="molecule type" value="Transcribed_RNA"/>
</dbReference>
<protein>
    <submittedName>
        <fullName evidence="2">Uncharacterized protein</fullName>
    </submittedName>
</protein>
<feature type="region of interest" description="Disordered" evidence="1">
    <location>
        <begin position="28"/>
        <end position="48"/>
    </location>
</feature>
<name>A0A0E9WVK4_ANGAN</name>
<sequence>MSIRKDKIIQHVTEAKGWGSHKACLTHGNNRVYGKDRGQRSFSQKPEG</sequence>
<evidence type="ECO:0000313" key="2">
    <source>
        <dbReference type="EMBL" id="JAH94434.1"/>
    </source>
</evidence>
<reference evidence="2" key="1">
    <citation type="submission" date="2014-11" db="EMBL/GenBank/DDBJ databases">
        <authorList>
            <person name="Amaro Gonzalez C."/>
        </authorList>
    </citation>
    <scope>NUCLEOTIDE SEQUENCE</scope>
</reference>
<proteinExistence type="predicted"/>
<dbReference type="AlphaFoldDB" id="A0A0E9WVK4"/>